<sequence length="99" mass="10812">MDNVSNPSTIVSNVAGWLCGLLTAGIGVVNTFWGNDPGFGIFIFLLASVYFPPVNAFIREKTGLRIPVAAKWLLGFFILWASLGVGELFDKIELMLQSF</sequence>
<keyword evidence="1" id="KW-0472">Membrane</keyword>
<protein>
    <submittedName>
        <fullName evidence="2">Uncharacterized protein</fullName>
    </submittedName>
</protein>
<evidence type="ECO:0000313" key="2">
    <source>
        <dbReference type="EMBL" id="GGG53858.1"/>
    </source>
</evidence>
<name>A0ABQ1X0G7_9BACT</name>
<keyword evidence="1" id="KW-1133">Transmembrane helix</keyword>
<feature type="transmembrane region" description="Helical" evidence="1">
    <location>
        <begin position="70"/>
        <end position="89"/>
    </location>
</feature>
<dbReference type="Proteomes" id="UP000601361">
    <property type="component" value="Unassembled WGS sequence"/>
</dbReference>
<gene>
    <name evidence="2" type="ORF">GCM10011378_32580</name>
</gene>
<reference evidence="3" key="1">
    <citation type="journal article" date="2019" name="Int. J. Syst. Evol. Microbiol.">
        <title>The Global Catalogue of Microorganisms (GCM) 10K type strain sequencing project: providing services to taxonomists for standard genome sequencing and annotation.</title>
        <authorList>
            <consortium name="The Broad Institute Genomics Platform"/>
            <consortium name="The Broad Institute Genome Sequencing Center for Infectious Disease"/>
            <person name="Wu L."/>
            <person name="Ma J."/>
        </authorList>
    </citation>
    <scope>NUCLEOTIDE SEQUENCE [LARGE SCALE GENOMIC DNA]</scope>
    <source>
        <strain evidence="3">CGMCC 1.12990</strain>
    </source>
</reference>
<dbReference type="EMBL" id="BMGS01000009">
    <property type="protein sequence ID" value="GGG53858.1"/>
    <property type="molecule type" value="Genomic_DNA"/>
</dbReference>
<keyword evidence="1" id="KW-0812">Transmembrane</keyword>
<evidence type="ECO:0000256" key="1">
    <source>
        <dbReference type="SAM" id="Phobius"/>
    </source>
</evidence>
<comment type="caution">
    <text evidence="2">The sequence shown here is derived from an EMBL/GenBank/DDBJ whole genome shotgun (WGS) entry which is preliminary data.</text>
</comment>
<evidence type="ECO:0000313" key="3">
    <source>
        <dbReference type="Proteomes" id="UP000601361"/>
    </source>
</evidence>
<organism evidence="2 3">
    <name type="scientific">Hymenobacter glacieicola</name>
    <dbReference type="NCBI Taxonomy" id="1562124"/>
    <lineage>
        <taxon>Bacteria</taxon>
        <taxon>Pseudomonadati</taxon>
        <taxon>Bacteroidota</taxon>
        <taxon>Cytophagia</taxon>
        <taxon>Cytophagales</taxon>
        <taxon>Hymenobacteraceae</taxon>
        <taxon>Hymenobacter</taxon>
    </lineage>
</organism>
<accession>A0ABQ1X0G7</accession>
<keyword evidence="3" id="KW-1185">Reference proteome</keyword>
<proteinExistence type="predicted"/>
<feature type="transmembrane region" description="Helical" evidence="1">
    <location>
        <begin position="12"/>
        <end position="33"/>
    </location>
</feature>
<dbReference type="RefSeq" id="WP_188558931.1">
    <property type="nucleotide sequence ID" value="NZ_BMGS01000009.1"/>
</dbReference>
<feature type="transmembrane region" description="Helical" evidence="1">
    <location>
        <begin position="39"/>
        <end position="58"/>
    </location>
</feature>